<evidence type="ECO:0000313" key="1">
    <source>
        <dbReference type="EMBL" id="KAH7674555.1"/>
    </source>
</evidence>
<protein>
    <submittedName>
        <fullName evidence="1">Concanavalin A-like lectins/glucanases protein</fullName>
    </submittedName>
</protein>
<gene>
    <name evidence="1" type="ORF">IHE45_08G082100</name>
</gene>
<name>A0ACB7VKH4_DIOAL</name>
<dbReference type="EMBL" id="CM037018">
    <property type="protein sequence ID" value="KAH7674555.1"/>
    <property type="molecule type" value="Genomic_DNA"/>
</dbReference>
<dbReference type="Proteomes" id="UP000827976">
    <property type="component" value="Chromosome 8"/>
</dbReference>
<organism evidence="1 2">
    <name type="scientific">Dioscorea alata</name>
    <name type="common">Purple yam</name>
    <dbReference type="NCBI Taxonomy" id="55571"/>
    <lineage>
        <taxon>Eukaryota</taxon>
        <taxon>Viridiplantae</taxon>
        <taxon>Streptophyta</taxon>
        <taxon>Embryophyta</taxon>
        <taxon>Tracheophyta</taxon>
        <taxon>Spermatophyta</taxon>
        <taxon>Magnoliopsida</taxon>
        <taxon>Liliopsida</taxon>
        <taxon>Dioscoreales</taxon>
        <taxon>Dioscoreaceae</taxon>
        <taxon>Dioscorea</taxon>
    </lineage>
</organism>
<keyword evidence="2" id="KW-1185">Reference proteome</keyword>
<sequence>MKRWTKILSAGIILAAVLLLLITFFLCRRRRRSRRPRVSTSIPKPFTDPSAASRAEKLEAGISKFHLSPIKSDSKNSLRFHQLPHLHIADHHHHHHLQPFNWDDHPRLITEAVENGWFRFAFHGRPSSSLPPLRSAQIRWGLCVVCDGDKQHRNSSEINWEIPPGSSEFMQTVKINSVKDDELASSSSCSIVKMSLPLPGPSLATASFPHEAYFEISILHLGGISQPRFHRSSKRSKGAGGGGGGGGGGGSIEGDRMKLIQENSYGGDLESGRKNGVLELNGVGSVLSLGLSIGNMSSEWSMMKPGSYSGSIGFHSDGSVYLDGIKLMFESEAAQWNGVNKVIGLGHNPGKQMVFLTIDSELVRVIHCNSDIYKHPLYPVISANTEVMVLINLGQSAFQYAPANARRTPNPCFVRSSPDVTVSIAGNYEDSRELFSVGRLESDWYDIMMKSKNKGSTKTSVGNGDESIADAESDLFEISLQS</sequence>
<proteinExistence type="predicted"/>
<comment type="caution">
    <text evidence="1">The sequence shown here is derived from an EMBL/GenBank/DDBJ whole genome shotgun (WGS) entry which is preliminary data.</text>
</comment>
<accession>A0ACB7VKH4</accession>
<reference evidence="2" key="1">
    <citation type="journal article" date="2022" name="Nat. Commun.">
        <title>Chromosome evolution and the genetic basis of agronomically important traits in greater yam.</title>
        <authorList>
            <person name="Bredeson J.V."/>
            <person name="Lyons J.B."/>
            <person name="Oniyinde I.O."/>
            <person name="Okereke N.R."/>
            <person name="Kolade O."/>
            <person name="Nnabue I."/>
            <person name="Nwadili C.O."/>
            <person name="Hribova E."/>
            <person name="Parker M."/>
            <person name="Nwogha J."/>
            <person name="Shu S."/>
            <person name="Carlson J."/>
            <person name="Kariba R."/>
            <person name="Muthemba S."/>
            <person name="Knop K."/>
            <person name="Barton G.J."/>
            <person name="Sherwood A.V."/>
            <person name="Lopez-Montes A."/>
            <person name="Asiedu R."/>
            <person name="Jamnadass R."/>
            <person name="Muchugi A."/>
            <person name="Goodstein D."/>
            <person name="Egesi C.N."/>
            <person name="Featherston J."/>
            <person name="Asfaw A."/>
            <person name="Simpson G.G."/>
            <person name="Dolezel J."/>
            <person name="Hendre P.S."/>
            <person name="Van Deynze A."/>
            <person name="Kumar P.L."/>
            <person name="Obidiegwu J.E."/>
            <person name="Bhattacharjee R."/>
            <person name="Rokhsar D.S."/>
        </authorList>
    </citation>
    <scope>NUCLEOTIDE SEQUENCE [LARGE SCALE GENOMIC DNA]</scope>
    <source>
        <strain evidence="2">cv. TDa95/00328</strain>
    </source>
</reference>
<evidence type="ECO:0000313" key="2">
    <source>
        <dbReference type="Proteomes" id="UP000827976"/>
    </source>
</evidence>